<proteinExistence type="predicted"/>
<name>A0ABM1EAQ4_PRICU</name>
<keyword evidence="2" id="KW-1185">Reference proteome</keyword>
<organism evidence="2 3">
    <name type="scientific">Priapulus caudatus</name>
    <name type="common">Priapulid worm</name>
    <dbReference type="NCBI Taxonomy" id="37621"/>
    <lineage>
        <taxon>Eukaryota</taxon>
        <taxon>Metazoa</taxon>
        <taxon>Ecdysozoa</taxon>
        <taxon>Scalidophora</taxon>
        <taxon>Priapulida</taxon>
        <taxon>Priapulimorpha</taxon>
        <taxon>Priapulimorphida</taxon>
        <taxon>Priapulidae</taxon>
        <taxon>Priapulus</taxon>
    </lineage>
</organism>
<dbReference type="GeneID" id="106810434"/>
<dbReference type="PANTHER" id="PTHR45861">
    <property type="entry name" value="DNA POLYMERASE ALPHA CATALYTIC SUBUNIT"/>
    <property type="match status" value="1"/>
</dbReference>
<dbReference type="RefSeq" id="XP_014669275.1">
    <property type="nucleotide sequence ID" value="XM_014813789.1"/>
</dbReference>
<feature type="domain" description="Zinc finger DNA-directed DNA polymerase family B alpha" evidence="1">
    <location>
        <begin position="3"/>
        <end position="149"/>
    </location>
</feature>
<evidence type="ECO:0000313" key="3">
    <source>
        <dbReference type="RefSeq" id="XP_014669275.1"/>
    </source>
</evidence>
<accession>A0ABM1EAQ4</accession>
<gene>
    <name evidence="3" type="primary">LOC106810434</name>
</gene>
<dbReference type="Pfam" id="PF08996">
    <property type="entry name" value="zf-DNA_Pol"/>
    <property type="match status" value="1"/>
</dbReference>
<dbReference type="InterPro" id="IPR038256">
    <property type="entry name" value="Pol_alpha_znc_sf"/>
</dbReference>
<evidence type="ECO:0000259" key="1">
    <source>
        <dbReference type="Pfam" id="PF08996"/>
    </source>
</evidence>
<reference evidence="3" key="1">
    <citation type="submission" date="2025-08" db="UniProtKB">
        <authorList>
            <consortium name="RefSeq"/>
        </authorList>
    </citation>
    <scope>IDENTIFICATION</scope>
</reference>
<evidence type="ECO:0000313" key="2">
    <source>
        <dbReference type="Proteomes" id="UP000695022"/>
    </source>
</evidence>
<protein>
    <submittedName>
        <fullName evidence="3">DNA polymerase alpha catalytic subunit-like</fullName>
    </submittedName>
</protein>
<dbReference type="SUPFAM" id="SSF90234">
    <property type="entry name" value="Zinc finger domain of DNA polymerase-alpha"/>
    <property type="match status" value="1"/>
</dbReference>
<dbReference type="Gene3D" id="1.10.3200.20">
    <property type="entry name" value="DNA Polymerase alpha, zinc finger"/>
    <property type="match status" value="1"/>
</dbReference>
<dbReference type="Proteomes" id="UP000695022">
    <property type="component" value="Unplaced"/>
</dbReference>
<sequence length="152" mass="17872">MCSLETCPNRKCDLSPRDTTAYICNKLVQEIRKHLSKYYLGWLKCDDVVCGHRTRIPTARLRNGHPVCDACERGNLHPEYTDTQLYNQLLYYQYIFDVDKALEEVDQELRIAVKKYLQNFSSEYSQLKAVVDAYLSRNAYGRVDLNKLFSWM</sequence>
<dbReference type="PANTHER" id="PTHR45861:SF1">
    <property type="entry name" value="DNA POLYMERASE ALPHA CATALYTIC SUBUNIT"/>
    <property type="match status" value="1"/>
</dbReference>
<dbReference type="InterPro" id="IPR015088">
    <property type="entry name" value="Znf_DNA-dir_DNA_pol_B_alpha"/>
</dbReference>